<feature type="transmembrane region" description="Helical" evidence="8">
    <location>
        <begin position="73"/>
        <end position="94"/>
    </location>
</feature>
<feature type="transmembrane region" description="Helical" evidence="8">
    <location>
        <begin position="313"/>
        <end position="335"/>
    </location>
</feature>
<dbReference type="EMBL" id="FUYN01000002">
    <property type="protein sequence ID" value="SKB40678.1"/>
    <property type="molecule type" value="Genomic_DNA"/>
</dbReference>
<keyword evidence="3 8" id="KW-0813">Transport</keyword>
<organism evidence="9 10">
    <name type="scientific">Acetoanaerobium noterae</name>
    <dbReference type="NCBI Taxonomy" id="745369"/>
    <lineage>
        <taxon>Bacteria</taxon>
        <taxon>Bacillati</taxon>
        <taxon>Bacillota</taxon>
        <taxon>Clostridia</taxon>
        <taxon>Peptostreptococcales</taxon>
        <taxon>Filifactoraceae</taxon>
        <taxon>Acetoanaerobium</taxon>
    </lineage>
</organism>
<evidence type="ECO:0000256" key="3">
    <source>
        <dbReference type="ARBA" id="ARBA00022448"/>
    </source>
</evidence>
<feature type="transmembrane region" description="Helical" evidence="8">
    <location>
        <begin position="398"/>
        <end position="420"/>
    </location>
</feature>
<dbReference type="Proteomes" id="UP000243406">
    <property type="component" value="Unassembled WGS sequence"/>
</dbReference>
<evidence type="ECO:0000313" key="10">
    <source>
        <dbReference type="Proteomes" id="UP000243406"/>
    </source>
</evidence>
<dbReference type="PANTHER" id="PTHR30330">
    <property type="entry name" value="AGSS FAMILY TRANSPORTER, SODIUM-ALANINE"/>
    <property type="match status" value="1"/>
</dbReference>
<dbReference type="InterPro" id="IPR001463">
    <property type="entry name" value="Na/Ala_symport"/>
</dbReference>
<dbReference type="PANTHER" id="PTHR30330:SF14">
    <property type="entry name" value="SODIUM_AMINO ACID (ALANINE) SYMPORTER"/>
    <property type="match status" value="1"/>
</dbReference>
<keyword evidence="7 8" id="KW-0472">Membrane</keyword>
<evidence type="ECO:0000256" key="5">
    <source>
        <dbReference type="ARBA" id="ARBA00022692"/>
    </source>
</evidence>
<feature type="transmembrane region" description="Helical" evidence="8">
    <location>
        <begin position="248"/>
        <end position="268"/>
    </location>
</feature>
<feature type="transmembrane region" description="Helical" evidence="8">
    <location>
        <begin position="181"/>
        <end position="203"/>
    </location>
</feature>
<accession>A0A1T5B096</accession>
<dbReference type="GO" id="GO:0005283">
    <property type="term" value="F:amino acid:sodium symporter activity"/>
    <property type="evidence" value="ECO:0007669"/>
    <property type="project" value="InterPro"/>
</dbReference>
<evidence type="ECO:0000256" key="1">
    <source>
        <dbReference type="ARBA" id="ARBA00004651"/>
    </source>
</evidence>
<dbReference type="Pfam" id="PF01235">
    <property type="entry name" value="Na_Ala_symp"/>
    <property type="match status" value="1"/>
</dbReference>
<keyword evidence="5 8" id="KW-0812">Transmembrane</keyword>
<feature type="transmembrane region" description="Helical" evidence="8">
    <location>
        <begin position="100"/>
        <end position="123"/>
    </location>
</feature>
<feature type="transmembrane region" description="Helical" evidence="8">
    <location>
        <begin position="156"/>
        <end position="175"/>
    </location>
</feature>
<evidence type="ECO:0000256" key="8">
    <source>
        <dbReference type="RuleBase" id="RU363064"/>
    </source>
</evidence>
<dbReference type="AlphaFoldDB" id="A0A1T5B096"/>
<dbReference type="GO" id="GO:0005886">
    <property type="term" value="C:plasma membrane"/>
    <property type="evidence" value="ECO:0007669"/>
    <property type="project" value="UniProtKB-SubCell"/>
</dbReference>
<evidence type="ECO:0000256" key="2">
    <source>
        <dbReference type="ARBA" id="ARBA00009261"/>
    </source>
</evidence>
<keyword evidence="6 8" id="KW-1133">Transmembrane helix</keyword>
<evidence type="ECO:0000256" key="7">
    <source>
        <dbReference type="ARBA" id="ARBA00023136"/>
    </source>
</evidence>
<feature type="transmembrane region" description="Helical" evidence="8">
    <location>
        <begin position="215"/>
        <end position="236"/>
    </location>
</feature>
<reference evidence="10" key="1">
    <citation type="submission" date="2017-02" db="EMBL/GenBank/DDBJ databases">
        <authorList>
            <person name="Varghese N."/>
            <person name="Submissions S."/>
        </authorList>
    </citation>
    <scope>NUCLEOTIDE SEQUENCE [LARGE SCALE GENOMIC DNA]</scope>
    <source>
        <strain evidence="10">ATCC 35199</strain>
    </source>
</reference>
<evidence type="ECO:0000256" key="6">
    <source>
        <dbReference type="ARBA" id="ARBA00022989"/>
    </source>
</evidence>
<gene>
    <name evidence="9" type="ORF">SAMN02745120_1329</name>
</gene>
<keyword evidence="4 8" id="KW-1003">Cell membrane</keyword>
<dbReference type="NCBIfam" id="TIGR00835">
    <property type="entry name" value="agcS"/>
    <property type="match status" value="1"/>
</dbReference>
<feature type="transmembrane region" description="Helical" evidence="8">
    <location>
        <begin position="13"/>
        <end position="32"/>
    </location>
</feature>
<dbReference type="OrthoDB" id="9804874at2"/>
<dbReference type="RefSeq" id="WP_143215769.1">
    <property type="nucleotide sequence ID" value="NZ_FUYN01000002.1"/>
</dbReference>
<sequence length="490" mass="52848">MTQEMIEYIVWEVLWGTPLIITILAIGVYYTFRTGFFQFRFLKHAVEKAIEQIKPDKANQGDGVISSFQAMSLALGTTVGVGNIGGVAAAIAIGGPGAIFWMWVAGLLGMIIKTSEITLAVYYRSHNKDGSTYGGPNYYMKKGIGIEKGMNKVFKVLSAIFAFGFLVSLVINIQIYTVAEAVATTFNMNMMLMAAIFTGILYIMISGGLKGLGRIAGTLVPFMVGFYLIAGLFIIFKNITMLPESFALIFSSAFTGTAAVGGFGGAAFSHAIKTGMARSVFSNEAGWGSAPMVHASAKVDHPVKQGILGIFEVMVDTLFICSITALVIMVTGQWSSGLSGAELTLSAFEVGIGSWGRIILAVGTFLFGITTASGIYAQMEVVIRYLIGESKSKDMILTAYKWLYPLPGLGLVIIAVYYGFPGTTVWLFSDMSTALPIFANVVALMILSPKVLELLNDYKARFLGIGKVNPNIKLFYEDDDIEEIIRDGSS</sequence>
<comment type="similarity">
    <text evidence="2 8">Belongs to the alanine or glycine:cation symporter (AGCS) (TC 2.A.25) family.</text>
</comment>
<keyword evidence="10" id="KW-1185">Reference proteome</keyword>
<name>A0A1T5B096_9FIRM</name>
<dbReference type="PRINTS" id="PR00175">
    <property type="entry name" value="NAALASMPORT"/>
</dbReference>
<feature type="transmembrane region" description="Helical" evidence="8">
    <location>
        <begin position="426"/>
        <end position="447"/>
    </location>
</feature>
<protein>
    <submittedName>
        <fullName evidence="9">Alanine or glycine:cation symporter, AGCS family</fullName>
    </submittedName>
</protein>
<proteinExistence type="inferred from homology"/>
<keyword evidence="8" id="KW-0769">Symport</keyword>
<evidence type="ECO:0000313" key="9">
    <source>
        <dbReference type="EMBL" id="SKB40678.1"/>
    </source>
</evidence>
<comment type="subcellular location">
    <subcellularLocation>
        <location evidence="1 8">Cell membrane</location>
        <topology evidence="1 8">Multi-pass membrane protein</topology>
    </subcellularLocation>
</comment>
<feature type="transmembrane region" description="Helical" evidence="8">
    <location>
        <begin position="355"/>
        <end position="377"/>
    </location>
</feature>
<evidence type="ECO:0000256" key="4">
    <source>
        <dbReference type="ARBA" id="ARBA00022475"/>
    </source>
</evidence>